<evidence type="ECO:0000313" key="7">
    <source>
        <dbReference type="Proteomes" id="UP000075398"/>
    </source>
</evidence>
<feature type="transmembrane region" description="Helical" evidence="5">
    <location>
        <begin position="127"/>
        <end position="145"/>
    </location>
</feature>
<keyword evidence="3 5" id="KW-1133">Transmembrane helix</keyword>
<dbReference type="EMBL" id="LNGC01000005">
    <property type="protein sequence ID" value="KYC53474.1"/>
    <property type="molecule type" value="Genomic_DNA"/>
</dbReference>
<keyword evidence="4 5" id="KW-0472">Membrane</keyword>
<dbReference type="GO" id="GO:0005886">
    <property type="term" value="C:plasma membrane"/>
    <property type="evidence" value="ECO:0007669"/>
    <property type="project" value="UniProtKB-SubCell"/>
</dbReference>
<evidence type="ECO:0000256" key="4">
    <source>
        <dbReference type="ARBA" id="ARBA00023136"/>
    </source>
</evidence>
<name>A0A150J930_9EURY</name>
<dbReference type="InterPro" id="IPR002781">
    <property type="entry name" value="TM_pro_TauE-like"/>
</dbReference>
<comment type="subcellular location">
    <subcellularLocation>
        <location evidence="5">Cell membrane</location>
        <topology evidence="5">Multi-pass membrane protein</topology>
    </subcellularLocation>
    <subcellularLocation>
        <location evidence="1">Membrane</location>
        <topology evidence="1">Multi-pass membrane protein</topology>
    </subcellularLocation>
</comment>
<reference evidence="6 7" key="1">
    <citation type="journal article" date="2016" name="ISME J.">
        <title>Chasing the elusive Euryarchaeota class WSA2: genomes reveal a uniquely fastidious methyl-reducing methanogen.</title>
        <authorList>
            <person name="Nobu M.K."/>
            <person name="Narihiro T."/>
            <person name="Kuroda K."/>
            <person name="Mei R."/>
            <person name="Liu W.T."/>
        </authorList>
    </citation>
    <scope>NUCLEOTIDE SEQUENCE [LARGE SCALE GENOMIC DNA]</scope>
    <source>
        <strain evidence="6">U1lsi0528_Bin055</strain>
    </source>
</reference>
<gene>
    <name evidence="6" type="ORF">AMQ22_00264</name>
</gene>
<feature type="transmembrane region" description="Helical" evidence="5">
    <location>
        <begin position="101"/>
        <end position="121"/>
    </location>
</feature>
<dbReference type="AlphaFoldDB" id="A0A150J930"/>
<sequence length="271" mass="28843">MLALNFLILIVLIAFVAEYIDSTLGGGYGTLLTPILLLFGFSAVAVVPAILLSELFTGAFAAFMHHRVGNVSFDFKNDQESEIVKRLGKLGYMPKSIDSKIAIVLALCSTIGGILAVFIAVSISKSQLNFFIGLIVLVMGILILIKRKSGIKFSWKKIVSLGALASFNKSLSGGGYGPLVTSGQILSGVNTKSSIAITSFSESFTCLVGLITYIALGKTINWSIAPFLMAGALLSVPFSAYSVKRMKTDKFTLIVGVAIIILGVTTLLNMR</sequence>
<feature type="transmembrane region" description="Helical" evidence="5">
    <location>
        <begin position="195"/>
        <end position="216"/>
    </location>
</feature>
<evidence type="ECO:0000256" key="5">
    <source>
        <dbReference type="RuleBase" id="RU363041"/>
    </source>
</evidence>
<protein>
    <recommendedName>
        <fullName evidence="5">Probable membrane transporter protein</fullName>
    </recommendedName>
</protein>
<feature type="transmembrane region" description="Helical" evidence="5">
    <location>
        <begin position="35"/>
        <end position="63"/>
    </location>
</feature>
<feature type="transmembrane region" description="Helical" evidence="5">
    <location>
        <begin position="222"/>
        <end position="241"/>
    </location>
</feature>
<comment type="similarity">
    <text evidence="5">Belongs to the 4-toluene sulfonate uptake permease (TSUP) (TC 2.A.102) family.</text>
</comment>
<feature type="transmembrane region" description="Helical" evidence="5">
    <location>
        <begin position="253"/>
        <end position="270"/>
    </location>
</feature>
<keyword evidence="2 5" id="KW-0812">Transmembrane</keyword>
<comment type="caution">
    <text evidence="6">The sequence shown here is derived from an EMBL/GenBank/DDBJ whole genome shotgun (WGS) entry which is preliminary data.</text>
</comment>
<evidence type="ECO:0000256" key="2">
    <source>
        <dbReference type="ARBA" id="ARBA00022692"/>
    </source>
</evidence>
<evidence type="ECO:0000256" key="1">
    <source>
        <dbReference type="ARBA" id="ARBA00004141"/>
    </source>
</evidence>
<organism evidence="6 7">
    <name type="scientific">Candidatus Methanofastidiosum methylothiophilum</name>
    <dbReference type="NCBI Taxonomy" id="1705564"/>
    <lineage>
        <taxon>Archaea</taxon>
        <taxon>Methanobacteriati</taxon>
        <taxon>Methanobacteriota</taxon>
        <taxon>Stenosarchaea group</taxon>
        <taxon>Candidatus Methanofastidiosia</taxon>
        <taxon>Candidatus Methanofastidiosales</taxon>
        <taxon>Candidatus Methanofastidiosaceae</taxon>
        <taxon>Candidatus Methanofastidiosum</taxon>
    </lineage>
</organism>
<evidence type="ECO:0000256" key="3">
    <source>
        <dbReference type="ARBA" id="ARBA00022989"/>
    </source>
</evidence>
<accession>A0A150J930</accession>
<keyword evidence="5" id="KW-1003">Cell membrane</keyword>
<dbReference type="PANTHER" id="PTHR43701:SF12">
    <property type="entry name" value="MEMBRANE TRANSPORTER PROTEIN YTNM-RELATED"/>
    <property type="match status" value="1"/>
</dbReference>
<dbReference type="Proteomes" id="UP000075398">
    <property type="component" value="Unassembled WGS sequence"/>
</dbReference>
<dbReference type="PANTHER" id="PTHR43701">
    <property type="entry name" value="MEMBRANE TRANSPORTER PROTEIN MJ0441-RELATED"/>
    <property type="match status" value="1"/>
</dbReference>
<evidence type="ECO:0000313" key="6">
    <source>
        <dbReference type="EMBL" id="KYC53474.1"/>
    </source>
</evidence>
<dbReference type="InterPro" id="IPR051598">
    <property type="entry name" value="TSUP/Inactive_protease-like"/>
</dbReference>
<proteinExistence type="inferred from homology"/>
<dbReference type="Pfam" id="PF01925">
    <property type="entry name" value="TauE"/>
    <property type="match status" value="2"/>
</dbReference>